<evidence type="ECO:0000256" key="3">
    <source>
        <dbReference type="ARBA" id="ARBA00022679"/>
    </source>
</evidence>
<keyword evidence="6 7" id="KW-0472">Membrane</keyword>
<dbReference type="GO" id="GO:0016020">
    <property type="term" value="C:membrane"/>
    <property type="evidence" value="ECO:0007669"/>
    <property type="project" value="UniProtKB-SubCell"/>
</dbReference>
<proteinExistence type="predicted"/>
<protein>
    <recommendedName>
        <fullName evidence="8">Wax synthase domain-containing protein</fullName>
    </recommendedName>
</protein>
<keyword evidence="5 7" id="KW-1133">Transmembrane helix</keyword>
<evidence type="ECO:0000256" key="5">
    <source>
        <dbReference type="ARBA" id="ARBA00022989"/>
    </source>
</evidence>
<feature type="transmembrane region" description="Helical" evidence="7">
    <location>
        <begin position="258"/>
        <end position="278"/>
    </location>
</feature>
<dbReference type="GO" id="GO:0008374">
    <property type="term" value="F:O-acyltransferase activity"/>
    <property type="evidence" value="ECO:0007669"/>
    <property type="project" value="InterPro"/>
</dbReference>
<feature type="transmembrane region" description="Helical" evidence="7">
    <location>
        <begin position="56"/>
        <end position="75"/>
    </location>
</feature>
<feature type="transmembrane region" description="Helical" evidence="7">
    <location>
        <begin position="6"/>
        <end position="24"/>
    </location>
</feature>
<feature type="domain" description="Wax synthase" evidence="8">
    <location>
        <begin position="191"/>
        <end position="252"/>
    </location>
</feature>
<name>A0A372NQ25_9SPHI</name>
<evidence type="ECO:0000256" key="1">
    <source>
        <dbReference type="ARBA" id="ARBA00004141"/>
    </source>
</evidence>
<comment type="pathway">
    <text evidence="2">Secondary metabolite biosynthesis.</text>
</comment>
<dbReference type="EMBL" id="QWDC01000003">
    <property type="protein sequence ID" value="RFZ91034.1"/>
    <property type="molecule type" value="Genomic_DNA"/>
</dbReference>
<evidence type="ECO:0000313" key="10">
    <source>
        <dbReference type="Proteomes" id="UP000264217"/>
    </source>
</evidence>
<dbReference type="Proteomes" id="UP000264217">
    <property type="component" value="Unassembled WGS sequence"/>
</dbReference>
<reference evidence="9 10" key="1">
    <citation type="submission" date="2018-08" db="EMBL/GenBank/DDBJ databases">
        <title>Mucilaginibacter sp. MYSH2.</title>
        <authorList>
            <person name="Seo T."/>
        </authorList>
    </citation>
    <scope>NUCLEOTIDE SEQUENCE [LARGE SCALE GENOMIC DNA]</scope>
    <source>
        <strain evidence="9 10">MYSH2</strain>
    </source>
</reference>
<evidence type="ECO:0000256" key="6">
    <source>
        <dbReference type="ARBA" id="ARBA00023136"/>
    </source>
</evidence>
<feature type="transmembrane region" description="Helical" evidence="7">
    <location>
        <begin position="124"/>
        <end position="142"/>
    </location>
</feature>
<dbReference type="InterPro" id="IPR032805">
    <property type="entry name" value="Wax_synthase_dom"/>
</dbReference>
<evidence type="ECO:0000259" key="8">
    <source>
        <dbReference type="Pfam" id="PF13813"/>
    </source>
</evidence>
<dbReference type="PANTHER" id="PTHR31595:SF57">
    <property type="entry name" value="OS04G0481900 PROTEIN"/>
    <property type="match status" value="1"/>
</dbReference>
<feature type="transmembrane region" description="Helical" evidence="7">
    <location>
        <begin position="31"/>
        <end position="50"/>
    </location>
</feature>
<accession>A0A372NQ25</accession>
<feature type="transmembrane region" description="Helical" evidence="7">
    <location>
        <begin position="233"/>
        <end position="252"/>
    </location>
</feature>
<comment type="caution">
    <text evidence="9">The sequence shown here is derived from an EMBL/GenBank/DDBJ whole genome shotgun (WGS) entry which is preliminary data.</text>
</comment>
<evidence type="ECO:0000256" key="7">
    <source>
        <dbReference type="SAM" id="Phobius"/>
    </source>
</evidence>
<dbReference type="InterPro" id="IPR044851">
    <property type="entry name" value="Wax_synthase"/>
</dbReference>
<feature type="transmembrane region" description="Helical" evidence="7">
    <location>
        <begin position="154"/>
        <end position="174"/>
    </location>
</feature>
<keyword evidence="3" id="KW-0808">Transferase</keyword>
<evidence type="ECO:0000256" key="4">
    <source>
        <dbReference type="ARBA" id="ARBA00022692"/>
    </source>
</evidence>
<dbReference type="RefSeq" id="WP_117393236.1">
    <property type="nucleotide sequence ID" value="NZ_QWDC01000003.1"/>
</dbReference>
<keyword evidence="10" id="KW-1185">Reference proteome</keyword>
<feature type="transmembrane region" description="Helical" evidence="7">
    <location>
        <begin position="290"/>
        <end position="308"/>
    </location>
</feature>
<gene>
    <name evidence="9" type="ORF">D0C36_19010</name>
</gene>
<dbReference type="GO" id="GO:0006629">
    <property type="term" value="P:lipid metabolic process"/>
    <property type="evidence" value="ECO:0007669"/>
    <property type="project" value="InterPro"/>
</dbReference>
<sequence>MNPDLIIRLAAFGLINLLLVIAGYSIVKRVYLMLSWVLFLLSIGVIYLLFVHQHPILKMLAIIATTFTAMKLVAVSATHHKTAFKLTFKQWCFFAGAWAGMRPQPFETLGGPAPTGAAKMVKFGISRIVLGALLIWLTRLLNYYELISSPSAEYAVTAMLLLVGFSLILHFGILSISAGMWRLQGADTCYLFRKPATALSLTEFWGKRWNLAFSEMTSVAIFRPLKQRLGNGGALLISFIFSGLLHELALSVPVNAGYGLPALYFLIHALVVMLERIIRKYSPNFFANKIIAHAWVFFWLVVPAPLLFHPQFIACILRPMAGL</sequence>
<evidence type="ECO:0000313" key="9">
    <source>
        <dbReference type="EMBL" id="RFZ91034.1"/>
    </source>
</evidence>
<dbReference type="OrthoDB" id="2677128at2"/>
<keyword evidence="4 7" id="KW-0812">Transmembrane</keyword>
<dbReference type="PANTHER" id="PTHR31595">
    <property type="entry name" value="LONG-CHAIN-ALCOHOL O-FATTY-ACYLTRANSFERASE 3-RELATED"/>
    <property type="match status" value="1"/>
</dbReference>
<evidence type="ECO:0000256" key="2">
    <source>
        <dbReference type="ARBA" id="ARBA00005179"/>
    </source>
</evidence>
<organism evidence="9 10">
    <name type="scientific">Mucilaginibacter conchicola</name>
    <dbReference type="NCBI Taxonomy" id="2303333"/>
    <lineage>
        <taxon>Bacteria</taxon>
        <taxon>Pseudomonadati</taxon>
        <taxon>Bacteroidota</taxon>
        <taxon>Sphingobacteriia</taxon>
        <taxon>Sphingobacteriales</taxon>
        <taxon>Sphingobacteriaceae</taxon>
        <taxon>Mucilaginibacter</taxon>
    </lineage>
</organism>
<dbReference type="AlphaFoldDB" id="A0A372NQ25"/>
<comment type="subcellular location">
    <subcellularLocation>
        <location evidence="1">Membrane</location>
        <topology evidence="1">Multi-pass membrane protein</topology>
    </subcellularLocation>
</comment>
<dbReference type="Pfam" id="PF13813">
    <property type="entry name" value="MBOAT_2"/>
    <property type="match status" value="1"/>
</dbReference>